<reference evidence="1" key="2">
    <citation type="journal article" date="2015" name="Data Brief">
        <title>Shoot transcriptome of the giant reed, Arundo donax.</title>
        <authorList>
            <person name="Barrero R.A."/>
            <person name="Guerrero F.D."/>
            <person name="Moolhuijzen P."/>
            <person name="Goolsby J.A."/>
            <person name="Tidwell J."/>
            <person name="Bellgard S.E."/>
            <person name="Bellgard M.I."/>
        </authorList>
    </citation>
    <scope>NUCLEOTIDE SEQUENCE</scope>
    <source>
        <tissue evidence="1">Shoot tissue taken approximately 20 cm above the soil surface</tissue>
    </source>
</reference>
<sequence>MLLRCGKYLGTIFLDTVSMVCKIHLKSNACCLGSTREKKP</sequence>
<accession>A0A0A9CQR3</accession>
<dbReference type="EMBL" id="GBRH01224053">
    <property type="protein sequence ID" value="JAD73842.1"/>
    <property type="molecule type" value="Transcribed_RNA"/>
</dbReference>
<dbReference type="AlphaFoldDB" id="A0A0A9CQR3"/>
<name>A0A0A9CQR3_ARUDO</name>
<evidence type="ECO:0000313" key="1">
    <source>
        <dbReference type="EMBL" id="JAD73842.1"/>
    </source>
</evidence>
<protein>
    <submittedName>
        <fullName evidence="1">Uncharacterized protein</fullName>
    </submittedName>
</protein>
<reference evidence="1" key="1">
    <citation type="submission" date="2014-09" db="EMBL/GenBank/DDBJ databases">
        <authorList>
            <person name="Magalhaes I.L.F."/>
            <person name="Oliveira U."/>
            <person name="Santos F.R."/>
            <person name="Vidigal T.H.D.A."/>
            <person name="Brescovit A.D."/>
            <person name="Santos A.J."/>
        </authorList>
    </citation>
    <scope>NUCLEOTIDE SEQUENCE</scope>
    <source>
        <tissue evidence="1">Shoot tissue taken approximately 20 cm above the soil surface</tissue>
    </source>
</reference>
<organism evidence="1">
    <name type="scientific">Arundo donax</name>
    <name type="common">Giant reed</name>
    <name type="synonym">Donax arundinaceus</name>
    <dbReference type="NCBI Taxonomy" id="35708"/>
    <lineage>
        <taxon>Eukaryota</taxon>
        <taxon>Viridiplantae</taxon>
        <taxon>Streptophyta</taxon>
        <taxon>Embryophyta</taxon>
        <taxon>Tracheophyta</taxon>
        <taxon>Spermatophyta</taxon>
        <taxon>Magnoliopsida</taxon>
        <taxon>Liliopsida</taxon>
        <taxon>Poales</taxon>
        <taxon>Poaceae</taxon>
        <taxon>PACMAD clade</taxon>
        <taxon>Arundinoideae</taxon>
        <taxon>Arundineae</taxon>
        <taxon>Arundo</taxon>
    </lineage>
</organism>
<proteinExistence type="predicted"/>